<reference evidence="2" key="1">
    <citation type="submission" date="2023-07" db="EMBL/GenBank/DDBJ databases">
        <title>Sequencing the genomes of 1000 actinobacteria strains.</title>
        <authorList>
            <person name="Klenk H.-P."/>
        </authorList>
    </citation>
    <scope>NUCLEOTIDE SEQUENCE</scope>
    <source>
        <strain evidence="2">DSM 107476</strain>
    </source>
</reference>
<name>A0ABU1ZUS3_9CORY</name>
<dbReference type="EMBL" id="JAVDXZ010000001">
    <property type="protein sequence ID" value="MDR7328680.1"/>
    <property type="molecule type" value="Genomic_DNA"/>
</dbReference>
<keyword evidence="3" id="KW-1185">Reference proteome</keyword>
<comment type="caution">
    <text evidence="2">The sequence shown here is derived from an EMBL/GenBank/DDBJ whole genome shotgun (WGS) entry which is preliminary data.</text>
</comment>
<dbReference type="Proteomes" id="UP001180840">
    <property type="component" value="Unassembled WGS sequence"/>
</dbReference>
<gene>
    <name evidence="2" type="ORF">J2S39_000356</name>
</gene>
<dbReference type="RefSeq" id="WP_290197683.1">
    <property type="nucleotide sequence ID" value="NZ_CP047654.1"/>
</dbReference>
<dbReference type="PANTHER" id="PTHR30336">
    <property type="entry name" value="INNER MEMBRANE PROTEIN, PROBABLE PERMEASE"/>
    <property type="match status" value="1"/>
</dbReference>
<dbReference type="Pfam" id="PF02698">
    <property type="entry name" value="DUF218"/>
    <property type="match status" value="1"/>
</dbReference>
<dbReference type="PANTHER" id="PTHR30336:SF20">
    <property type="entry name" value="DUF218 DOMAIN-CONTAINING PROTEIN"/>
    <property type="match status" value="1"/>
</dbReference>
<sequence length="155" mass="17295">MAENILVLGARVIDGRPEPILQHRLRRALTLAEDLDRAGRRPTVVVSGHGEAEAMFDWLVRHGLDAGRILIEPDATSTNENLEKAHALVPGAGRWLVVTSDFHAWRTRLWAWHLGIPVTLVTAHTPLREGLGHWGRELLATSHSLLRVGWRKILG</sequence>
<dbReference type="Gene3D" id="3.40.50.620">
    <property type="entry name" value="HUPs"/>
    <property type="match status" value="1"/>
</dbReference>
<evidence type="ECO:0000313" key="3">
    <source>
        <dbReference type="Proteomes" id="UP001180840"/>
    </source>
</evidence>
<evidence type="ECO:0000313" key="2">
    <source>
        <dbReference type="EMBL" id="MDR7328680.1"/>
    </source>
</evidence>
<proteinExistence type="predicted"/>
<evidence type="ECO:0000259" key="1">
    <source>
        <dbReference type="Pfam" id="PF02698"/>
    </source>
</evidence>
<dbReference type="InterPro" id="IPR003848">
    <property type="entry name" value="DUF218"/>
</dbReference>
<feature type="domain" description="DUF218" evidence="1">
    <location>
        <begin position="5"/>
        <end position="123"/>
    </location>
</feature>
<dbReference type="CDD" id="cd06259">
    <property type="entry name" value="YdcF-like"/>
    <property type="match status" value="1"/>
</dbReference>
<accession>A0ABU1ZUS3</accession>
<dbReference type="InterPro" id="IPR014729">
    <property type="entry name" value="Rossmann-like_a/b/a_fold"/>
</dbReference>
<protein>
    <submittedName>
        <fullName evidence="2">Uncharacterized SAM-binding protein YcdF (DUF218 family)</fullName>
    </submittedName>
</protein>
<organism evidence="2 3">
    <name type="scientific">Corynebacterium guangdongense</name>
    <dbReference type="NCBI Taxonomy" id="1783348"/>
    <lineage>
        <taxon>Bacteria</taxon>
        <taxon>Bacillati</taxon>
        <taxon>Actinomycetota</taxon>
        <taxon>Actinomycetes</taxon>
        <taxon>Mycobacteriales</taxon>
        <taxon>Corynebacteriaceae</taxon>
        <taxon>Corynebacterium</taxon>
    </lineage>
</organism>
<dbReference type="InterPro" id="IPR051599">
    <property type="entry name" value="Cell_Envelope_Assoc"/>
</dbReference>